<evidence type="ECO:0000313" key="3">
    <source>
        <dbReference type="Proteomes" id="UP000070498"/>
    </source>
</evidence>
<proteinExistence type="predicted"/>
<dbReference type="RefSeq" id="WP_158667387.1">
    <property type="nucleotide sequence ID" value="NZ_KQ961036.1"/>
</dbReference>
<evidence type="ECO:0000313" key="2">
    <source>
        <dbReference type="EMBL" id="KXG87360.1"/>
    </source>
</evidence>
<sequence length="147" mass="16831">MRAYTVIFLVWVSLFAVPQAFAQTATPMPESVERRLLQACSVDVIEFIDAICHDKGTVNTVAINFPGVCKQYDYSNDIKRKLQECDGKNVFFEMWKFKFNIQNDFEEKFVEYVEKYFSNEAASVIPPFLTGLSSRIHAAIFSFCLGV</sequence>
<feature type="signal peptide" evidence="1">
    <location>
        <begin position="1"/>
        <end position="22"/>
    </location>
</feature>
<gene>
    <name evidence="2" type="ORF">ATO67_20410</name>
</gene>
<feature type="non-terminal residue" evidence="2">
    <location>
        <position position="147"/>
    </location>
</feature>
<accession>A0A135P7G4</accession>
<organism evidence="2 3">
    <name type="scientific">Agrobacterium bohemicum</name>
    <dbReference type="NCBI Taxonomy" id="2052828"/>
    <lineage>
        <taxon>Bacteria</taxon>
        <taxon>Pseudomonadati</taxon>
        <taxon>Pseudomonadota</taxon>
        <taxon>Alphaproteobacteria</taxon>
        <taxon>Hyphomicrobiales</taxon>
        <taxon>Rhizobiaceae</taxon>
        <taxon>Rhizobium/Agrobacterium group</taxon>
        <taxon>Agrobacterium</taxon>
    </lineage>
</organism>
<keyword evidence="3" id="KW-1185">Reference proteome</keyword>
<keyword evidence="1" id="KW-0732">Signal</keyword>
<evidence type="ECO:0000256" key="1">
    <source>
        <dbReference type="SAM" id="SignalP"/>
    </source>
</evidence>
<dbReference type="AlphaFoldDB" id="A0A135P7G4"/>
<name>A0A135P7G4_9HYPH</name>
<protein>
    <submittedName>
        <fullName evidence="2">Uncharacterized protein</fullName>
    </submittedName>
</protein>
<comment type="caution">
    <text evidence="2">The sequence shown here is derived from an EMBL/GenBank/DDBJ whole genome shotgun (WGS) entry which is preliminary data.</text>
</comment>
<feature type="chain" id="PRO_5007467112" evidence="1">
    <location>
        <begin position="23"/>
        <end position="147"/>
    </location>
</feature>
<dbReference type="Proteomes" id="UP000070498">
    <property type="component" value="Unassembled WGS sequence"/>
</dbReference>
<reference evidence="2 3" key="1">
    <citation type="submission" date="2015-11" db="EMBL/GenBank/DDBJ databases">
        <title>Draft genome sequence of Agrobacterium sp. R89-1.</title>
        <authorList>
            <person name="Zahradnik J."/>
            <person name="Kyslikova E."/>
            <person name="Palyzova A."/>
            <person name="Kyslik P."/>
        </authorList>
    </citation>
    <scope>NUCLEOTIDE SEQUENCE [LARGE SCALE GENOMIC DNA]</scope>
    <source>
        <strain evidence="2 3">R89-1</strain>
    </source>
</reference>
<dbReference type="STRING" id="2052828.ATO67_20410"/>
<dbReference type="EMBL" id="LNUW01000007">
    <property type="protein sequence ID" value="KXG87360.1"/>
    <property type="molecule type" value="Genomic_DNA"/>
</dbReference>